<name>A0ABQ9ZBP5_9CRUS</name>
<proteinExistence type="predicted"/>
<protein>
    <submittedName>
        <fullName evidence="1">Uncharacterized protein</fullName>
    </submittedName>
</protein>
<dbReference type="Proteomes" id="UP001234178">
    <property type="component" value="Unassembled WGS sequence"/>
</dbReference>
<gene>
    <name evidence="1" type="ORF">OUZ56_019480</name>
</gene>
<keyword evidence="2" id="KW-1185">Reference proteome</keyword>
<dbReference type="EMBL" id="JAOYFB010000003">
    <property type="protein sequence ID" value="KAK4010336.1"/>
    <property type="molecule type" value="Genomic_DNA"/>
</dbReference>
<accession>A0ABQ9ZBP5</accession>
<organism evidence="1 2">
    <name type="scientific">Daphnia magna</name>
    <dbReference type="NCBI Taxonomy" id="35525"/>
    <lineage>
        <taxon>Eukaryota</taxon>
        <taxon>Metazoa</taxon>
        <taxon>Ecdysozoa</taxon>
        <taxon>Arthropoda</taxon>
        <taxon>Crustacea</taxon>
        <taxon>Branchiopoda</taxon>
        <taxon>Diplostraca</taxon>
        <taxon>Cladocera</taxon>
        <taxon>Anomopoda</taxon>
        <taxon>Daphniidae</taxon>
        <taxon>Daphnia</taxon>
    </lineage>
</organism>
<reference evidence="1 2" key="1">
    <citation type="journal article" date="2023" name="Nucleic Acids Res.">
        <title>The hologenome of Daphnia magna reveals possible DNA methylation and microbiome-mediated evolution of the host genome.</title>
        <authorList>
            <person name="Chaturvedi A."/>
            <person name="Li X."/>
            <person name="Dhandapani V."/>
            <person name="Marshall H."/>
            <person name="Kissane S."/>
            <person name="Cuenca-Cambronero M."/>
            <person name="Asole G."/>
            <person name="Calvet F."/>
            <person name="Ruiz-Romero M."/>
            <person name="Marangio P."/>
            <person name="Guigo R."/>
            <person name="Rago D."/>
            <person name="Mirbahai L."/>
            <person name="Eastwood N."/>
            <person name="Colbourne J.K."/>
            <person name="Zhou J."/>
            <person name="Mallon E."/>
            <person name="Orsini L."/>
        </authorList>
    </citation>
    <scope>NUCLEOTIDE SEQUENCE [LARGE SCALE GENOMIC DNA]</scope>
    <source>
        <strain evidence="1">LRV0_1</strain>
    </source>
</reference>
<comment type="caution">
    <text evidence="1">The sequence shown here is derived from an EMBL/GenBank/DDBJ whole genome shotgun (WGS) entry which is preliminary data.</text>
</comment>
<evidence type="ECO:0000313" key="2">
    <source>
        <dbReference type="Proteomes" id="UP001234178"/>
    </source>
</evidence>
<evidence type="ECO:0000313" key="1">
    <source>
        <dbReference type="EMBL" id="KAK4010336.1"/>
    </source>
</evidence>
<sequence>MVQFLSAALQCAKIDSGKNLLIMQICTMLPSYDSCVRNIFLLLGTWNVGCLDANQVSRERFRKNLKLEDDTFVSCY</sequence>